<sequence length="78" mass="8448">MKELSFSETKLYVGHCHPYCSEPDLTVGSVSHTDSGVSTILIQNQVPGLQVKHGDVWVEVEPPLHGGFVVNVGDFLQG</sequence>
<keyword evidence="6" id="KW-1185">Reference proteome</keyword>
<name>A0AA88CY74_FICCA</name>
<evidence type="ECO:0000313" key="6">
    <source>
        <dbReference type="Proteomes" id="UP001187192"/>
    </source>
</evidence>
<dbReference type="GO" id="GO:0031418">
    <property type="term" value="F:L-ascorbic acid binding"/>
    <property type="evidence" value="ECO:0007669"/>
    <property type="project" value="UniProtKB-KW"/>
</dbReference>
<dbReference type="InterPro" id="IPR027443">
    <property type="entry name" value="IPNS-like_sf"/>
</dbReference>
<dbReference type="Gene3D" id="2.60.120.330">
    <property type="entry name" value="B-lactam Antibiotic, Isopenicillin N Synthase, Chain"/>
    <property type="match status" value="1"/>
</dbReference>
<evidence type="ECO:0000259" key="4">
    <source>
        <dbReference type="Pfam" id="PF03171"/>
    </source>
</evidence>
<evidence type="ECO:0000256" key="2">
    <source>
        <dbReference type="ARBA" id="ARBA00022896"/>
    </source>
</evidence>
<dbReference type="AlphaFoldDB" id="A0AA88CY74"/>
<dbReference type="InterPro" id="IPR050295">
    <property type="entry name" value="Plant_2OG-oxidoreductases"/>
</dbReference>
<dbReference type="Gramene" id="FCD_00007510-RA">
    <property type="protein sequence ID" value="FCD_00007510-RA:cds"/>
    <property type="gene ID" value="FCD_00007510"/>
</dbReference>
<dbReference type="SUPFAM" id="SSF51197">
    <property type="entry name" value="Clavaminate synthase-like"/>
    <property type="match status" value="1"/>
</dbReference>
<dbReference type="Proteomes" id="UP001187192">
    <property type="component" value="Unassembled WGS sequence"/>
</dbReference>
<comment type="caution">
    <text evidence="5">The sequence shown here is derived from an EMBL/GenBank/DDBJ whole genome shotgun (WGS) entry which is preliminary data.</text>
</comment>
<reference evidence="5" key="1">
    <citation type="submission" date="2023-07" db="EMBL/GenBank/DDBJ databases">
        <title>draft genome sequence of fig (Ficus carica).</title>
        <authorList>
            <person name="Takahashi T."/>
            <person name="Nishimura K."/>
        </authorList>
    </citation>
    <scope>NUCLEOTIDE SEQUENCE</scope>
</reference>
<keyword evidence="3" id="KW-0408">Iron</keyword>
<dbReference type="EMBL" id="BTGU01000009">
    <property type="protein sequence ID" value="GMN39443.1"/>
    <property type="molecule type" value="Genomic_DNA"/>
</dbReference>
<keyword evidence="1" id="KW-0479">Metal-binding</keyword>
<feature type="domain" description="Isopenicillin N synthase-like Fe(2+) 2OG dioxygenase" evidence="4">
    <location>
        <begin position="17"/>
        <end position="77"/>
    </location>
</feature>
<dbReference type="InterPro" id="IPR044861">
    <property type="entry name" value="IPNS-like_FE2OG_OXY"/>
</dbReference>
<evidence type="ECO:0000256" key="1">
    <source>
        <dbReference type="ARBA" id="ARBA00022723"/>
    </source>
</evidence>
<proteinExistence type="predicted"/>
<evidence type="ECO:0000313" key="5">
    <source>
        <dbReference type="EMBL" id="GMN39443.1"/>
    </source>
</evidence>
<gene>
    <name evidence="5" type="ORF">TIFTF001_008683</name>
</gene>
<accession>A0AA88CY74</accession>
<protein>
    <recommendedName>
        <fullName evidence="4">Isopenicillin N synthase-like Fe(2+) 2OG dioxygenase domain-containing protein</fullName>
    </recommendedName>
</protein>
<organism evidence="5 6">
    <name type="scientific">Ficus carica</name>
    <name type="common">Common fig</name>
    <dbReference type="NCBI Taxonomy" id="3494"/>
    <lineage>
        <taxon>Eukaryota</taxon>
        <taxon>Viridiplantae</taxon>
        <taxon>Streptophyta</taxon>
        <taxon>Embryophyta</taxon>
        <taxon>Tracheophyta</taxon>
        <taxon>Spermatophyta</taxon>
        <taxon>Magnoliopsida</taxon>
        <taxon>eudicotyledons</taxon>
        <taxon>Gunneridae</taxon>
        <taxon>Pentapetalae</taxon>
        <taxon>rosids</taxon>
        <taxon>fabids</taxon>
        <taxon>Rosales</taxon>
        <taxon>Moraceae</taxon>
        <taxon>Ficeae</taxon>
        <taxon>Ficus</taxon>
    </lineage>
</organism>
<keyword evidence="2" id="KW-0847">Vitamin C</keyword>
<dbReference type="GO" id="GO:0046872">
    <property type="term" value="F:metal ion binding"/>
    <property type="evidence" value="ECO:0007669"/>
    <property type="project" value="UniProtKB-KW"/>
</dbReference>
<dbReference type="Pfam" id="PF03171">
    <property type="entry name" value="2OG-FeII_Oxy"/>
    <property type="match status" value="1"/>
</dbReference>
<evidence type="ECO:0000256" key="3">
    <source>
        <dbReference type="ARBA" id="ARBA00023004"/>
    </source>
</evidence>
<dbReference type="PANTHER" id="PTHR47991">
    <property type="entry name" value="OXOGLUTARATE/IRON-DEPENDENT DIOXYGENASE"/>
    <property type="match status" value="1"/>
</dbReference>